<evidence type="ECO:0000313" key="13">
    <source>
        <dbReference type="Proteomes" id="UP000694700"/>
    </source>
</evidence>
<keyword evidence="5" id="KW-0547">Nucleotide-binding</keyword>
<feature type="compositionally biased region" description="Low complexity" evidence="10">
    <location>
        <begin position="426"/>
        <end position="439"/>
    </location>
</feature>
<evidence type="ECO:0000256" key="3">
    <source>
        <dbReference type="ARBA" id="ARBA00022553"/>
    </source>
</evidence>
<feature type="region of interest" description="Disordered" evidence="10">
    <location>
        <begin position="345"/>
        <end position="407"/>
    </location>
</feature>
<feature type="compositionally biased region" description="Polar residues" evidence="10">
    <location>
        <begin position="398"/>
        <end position="407"/>
    </location>
</feature>
<feature type="compositionally biased region" description="Basic and acidic residues" evidence="10">
    <location>
        <begin position="718"/>
        <end position="739"/>
    </location>
</feature>
<dbReference type="AlphaFoldDB" id="A0A8C1WKI2"/>
<dbReference type="InterPro" id="IPR000719">
    <property type="entry name" value="Prot_kinase_dom"/>
</dbReference>
<evidence type="ECO:0000313" key="12">
    <source>
        <dbReference type="Ensembl" id="ENSCCRP00015068698.1"/>
    </source>
</evidence>
<proteinExistence type="predicted"/>
<feature type="compositionally biased region" description="Basic residues" evidence="10">
    <location>
        <begin position="888"/>
        <end position="902"/>
    </location>
</feature>
<comment type="catalytic activity">
    <reaction evidence="8">
        <text>L-threonyl-[protein] + ATP = O-phospho-L-threonyl-[protein] + ADP + H(+)</text>
        <dbReference type="Rhea" id="RHEA:46608"/>
        <dbReference type="Rhea" id="RHEA-COMP:11060"/>
        <dbReference type="Rhea" id="RHEA-COMP:11605"/>
        <dbReference type="ChEBI" id="CHEBI:15378"/>
        <dbReference type="ChEBI" id="CHEBI:30013"/>
        <dbReference type="ChEBI" id="CHEBI:30616"/>
        <dbReference type="ChEBI" id="CHEBI:61977"/>
        <dbReference type="ChEBI" id="CHEBI:456216"/>
        <dbReference type="EC" id="2.7.11.1"/>
    </reaction>
</comment>
<feature type="region of interest" description="Disordered" evidence="10">
    <location>
        <begin position="803"/>
        <end position="961"/>
    </location>
</feature>
<feature type="compositionally biased region" description="Low complexity" evidence="10">
    <location>
        <begin position="385"/>
        <end position="397"/>
    </location>
</feature>
<dbReference type="PANTHER" id="PTHR47907:SF4">
    <property type="entry name" value="BMP-2-INDUCIBLE PROTEIN KINASE ISOFORM X1"/>
    <property type="match status" value="1"/>
</dbReference>
<dbReference type="InterPro" id="IPR028182">
    <property type="entry name" value="BMP2K_C"/>
</dbReference>
<feature type="compositionally biased region" description="Polar residues" evidence="10">
    <location>
        <begin position="918"/>
        <end position="929"/>
    </location>
</feature>
<dbReference type="SMART" id="SM00220">
    <property type="entry name" value="S_TKc"/>
    <property type="match status" value="1"/>
</dbReference>
<dbReference type="InterPro" id="IPR008271">
    <property type="entry name" value="Ser/Thr_kinase_AS"/>
</dbReference>
<comment type="catalytic activity">
    <reaction evidence="9">
        <text>L-seryl-[protein] + ATP = O-phospho-L-seryl-[protein] + ADP + H(+)</text>
        <dbReference type="Rhea" id="RHEA:17989"/>
        <dbReference type="Rhea" id="RHEA-COMP:9863"/>
        <dbReference type="Rhea" id="RHEA-COMP:11604"/>
        <dbReference type="ChEBI" id="CHEBI:15378"/>
        <dbReference type="ChEBI" id="CHEBI:29999"/>
        <dbReference type="ChEBI" id="CHEBI:30616"/>
        <dbReference type="ChEBI" id="CHEBI:83421"/>
        <dbReference type="ChEBI" id="CHEBI:456216"/>
        <dbReference type="EC" id="2.7.11.1"/>
    </reaction>
</comment>
<dbReference type="Pfam" id="PF00069">
    <property type="entry name" value="Pkinase"/>
    <property type="match status" value="1"/>
</dbReference>
<reference evidence="12" key="1">
    <citation type="submission" date="2025-08" db="UniProtKB">
        <authorList>
            <consortium name="Ensembl"/>
        </authorList>
    </citation>
    <scope>IDENTIFICATION</scope>
</reference>
<evidence type="ECO:0000256" key="5">
    <source>
        <dbReference type="ARBA" id="ARBA00022741"/>
    </source>
</evidence>
<dbReference type="Proteomes" id="UP000694700">
    <property type="component" value="Unplaced"/>
</dbReference>
<feature type="region of interest" description="Disordered" evidence="10">
    <location>
        <begin position="577"/>
        <end position="606"/>
    </location>
</feature>
<evidence type="ECO:0000256" key="1">
    <source>
        <dbReference type="ARBA" id="ARBA00012513"/>
    </source>
</evidence>
<evidence type="ECO:0000259" key="11">
    <source>
        <dbReference type="PROSITE" id="PS50011"/>
    </source>
</evidence>
<feature type="region of interest" description="Disordered" evidence="10">
    <location>
        <begin position="420"/>
        <end position="439"/>
    </location>
</feature>
<dbReference type="Gene3D" id="1.10.510.10">
    <property type="entry name" value="Transferase(Phosphotransferase) domain 1"/>
    <property type="match status" value="1"/>
</dbReference>
<dbReference type="InterPro" id="IPR011009">
    <property type="entry name" value="Kinase-like_dom_sf"/>
</dbReference>
<keyword evidence="7" id="KW-0067">ATP-binding</keyword>
<dbReference type="PANTHER" id="PTHR47907">
    <property type="entry name" value="PROTEIN KINASE DOMAIN-CONTAINING PROTEIN"/>
    <property type="match status" value="1"/>
</dbReference>
<accession>A0A8C1WKI2</accession>
<keyword evidence="3" id="KW-0597">Phosphoprotein</keyword>
<feature type="compositionally biased region" description="Polar residues" evidence="10">
    <location>
        <begin position="366"/>
        <end position="378"/>
    </location>
</feature>
<keyword evidence="6" id="KW-0418">Kinase</keyword>
<feature type="region of interest" description="Disordered" evidence="10">
    <location>
        <begin position="629"/>
        <end position="739"/>
    </location>
</feature>
<feature type="compositionally biased region" description="Polar residues" evidence="10">
    <location>
        <begin position="948"/>
        <end position="961"/>
    </location>
</feature>
<feature type="region of interest" description="Disordered" evidence="10">
    <location>
        <begin position="1048"/>
        <end position="1071"/>
    </location>
</feature>
<feature type="compositionally biased region" description="Polar residues" evidence="10">
    <location>
        <begin position="583"/>
        <end position="598"/>
    </location>
</feature>
<evidence type="ECO:0000256" key="8">
    <source>
        <dbReference type="ARBA" id="ARBA00047899"/>
    </source>
</evidence>
<evidence type="ECO:0000256" key="7">
    <source>
        <dbReference type="ARBA" id="ARBA00022840"/>
    </source>
</evidence>
<feature type="compositionally biased region" description="Polar residues" evidence="10">
    <location>
        <begin position="1012"/>
        <end position="1025"/>
    </location>
</feature>
<evidence type="ECO:0000256" key="4">
    <source>
        <dbReference type="ARBA" id="ARBA00022679"/>
    </source>
</evidence>
<sequence length="1071" mass="117769">MKKFSRMPKSESGSLGGGSVSGTGSSNYIGKVFAVGRYQVTVEELIAEGGFSMVFLARTHSGVRCALKRMYVNNVHDLNIFKREITIMKELSGHKNIVRYLDSNTNAVGDSVWEVLILMEYCKAGQVVKQMNQRLHVGFTEAEVLNIFCDACEAVARLHQCQTPIIHRDLKVENILLNDQGNYVLCDFGSATHKVLLPHKDGITAVEDEIKKYTTLSYRAPEMINLYQGKAITTKADIWALGCLLYKLCFFTLPFGESQVAICDGTFAVPDGSKFSLKLHCLIRYMLEPDQEKRPDIYQVSYFAFRLAGKECPVPNLFSSPLPTSLPEPFTASDIAAKKSLTKARITDSVGPTETSIAPRQRPKAANTNVLPLPSSVTPVKMTVSSASGNGQQSAAQMPNSSQQNRVLQQLQPGDLRLQQLHHHQQQQQQQQQQQHNIHHQQQVTAQQLQYMQQVIRGSGVYFFVSLQMHQYQQAFVQQQQQQCAPVQQVPYVSPLEFQTPIGSYNPAGPSPVETPFANISRNPVSTVDVMSPPPQTVNSPPDMSAWNPFGEDNFSRLTEEELLDREFDLLRSKKPVERSVSMEASSIDRQQPLSQPSLPEDPFGSVPFLANAAGAGVLTADHPVEKPSVAVTDTTLPSVKENKSAKKCSSTSSLPQKAGEESDSDFESDPPSPKSSEDEEVEEEEGLNSEHEDTEPENLGQRPLLMDSEEEIEEEEDKHSSDSDCDSRKAKLGLSDDKAAVFPPRTVKAESGARVITPPNSPSVAMPVTSIVDVFGAVPFVGSGQPRVSPESSDIFAKAPFRQASQENAVEDTDVFTKAPFSRNISRSSRSSDGPSSHTPSVSPDSVDVFGFSPFQPGHVIPTSRDQEDVFGPAPFDEAASPQQQRQKQRSLQKLSLRQRRTKQEASGGNGKRHHSTPTSGRKSNKPSFRTPERVRRHKKVGRRDSQSSNEFLSASDSKENISISLGEVMEKGAALPPEEVLLDPFGAKPFHPQDGSRHGQHHSLGDNKSEINSTNGRPRTSSLHGVFDGNKIDDFGAVPFTELVVESRAPQTPPMDLDPFGAAPFPSKQ</sequence>
<organism evidence="12 13">
    <name type="scientific">Cyprinus carpio</name>
    <name type="common">Common carp</name>
    <dbReference type="NCBI Taxonomy" id="7962"/>
    <lineage>
        <taxon>Eukaryota</taxon>
        <taxon>Metazoa</taxon>
        <taxon>Chordata</taxon>
        <taxon>Craniata</taxon>
        <taxon>Vertebrata</taxon>
        <taxon>Euteleostomi</taxon>
        <taxon>Actinopterygii</taxon>
        <taxon>Neopterygii</taxon>
        <taxon>Teleostei</taxon>
        <taxon>Ostariophysi</taxon>
        <taxon>Cypriniformes</taxon>
        <taxon>Cyprinidae</taxon>
        <taxon>Cyprininae</taxon>
        <taxon>Cyprinus</taxon>
    </lineage>
</organism>
<dbReference type="SUPFAM" id="SSF56112">
    <property type="entry name" value="Protein kinase-like (PK-like)"/>
    <property type="match status" value="1"/>
</dbReference>
<dbReference type="EC" id="2.7.11.1" evidence="1"/>
<evidence type="ECO:0000256" key="10">
    <source>
        <dbReference type="SAM" id="MobiDB-lite"/>
    </source>
</evidence>
<name>A0A8C1WKI2_CYPCA</name>
<dbReference type="PROSITE" id="PS50011">
    <property type="entry name" value="PROTEIN_KINASE_DOM"/>
    <property type="match status" value="1"/>
</dbReference>
<dbReference type="CDD" id="cd14037">
    <property type="entry name" value="STKc_NAK_like"/>
    <property type="match status" value="1"/>
</dbReference>
<dbReference type="PROSITE" id="PS00108">
    <property type="entry name" value="PROTEIN_KINASE_ST"/>
    <property type="match status" value="1"/>
</dbReference>
<dbReference type="Ensembl" id="ENSCCRT00015070919.1">
    <property type="protein sequence ID" value="ENSCCRP00015068698.1"/>
    <property type="gene ID" value="ENSCCRG00015027901.1"/>
</dbReference>
<feature type="compositionally biased region" description="Low complexity" evidence="10">
    <location>
        <begin position="821"/>
        <end position="844"/>
    </location>
</feature>
<dbReference type="InterPro" id="IPR051744">
    <property type="entry name" value="AP2_assoc_SerThr_kinase"/>
</dbReference>
<dbReference type="GO" id="GO:0005524">
    <property type="term" value="F:ATP binding"/>
    <property type="evidence" value="ECO:0007669"/>
    <property type="project" value="UniProtKB-KW"/>
</dbReference>
<keyword evidence="4" id="KW-0808">Transferase</keyword>
<feature type="domain" description="Protein kinase" evidence="11">
    <location>
        <begin position="40"/>
        <end position="305"/>
    </location>
</feature>
<feature type="compositionally biased region" description="Acidic residues" evidence="10">
    <location>
        <begin position="708"/>
        <end position="717"/>
    </location>
</feature>
<protein>
    <recommendedName>
        <fullName evidence="1">non-specific serine/threonine protein kinase</fullName>
        <ecNumber evidence="1">2.7.11.1</ecNumber>
    </recommendedName>
</protein>
<evidence type="ECO:0000256" key="6">
    <source>
        <dbReference type="ARBA" id="ARBA00022777"/>
    </source>
</evidence>
<feature type="region of interest" description="Disordered" evidence="10">
    <location>
        <begin position="985"/>
        <end position="1030"/>
    </location>
</feature>
<dbReference type="Pfam" id="PF15282">
    <property type="entry name" value="BMP2K_C"/>
    <property type="match status" value="1"/>
</dbReference>
<dbReference type="FunFam" id="1.10.510.10:FF:000072">
    <property type="entry name" value="AP2 associated kinase 1"/>
    <property type="match status" value="1"/>
</dbReference>
<keyword evidence="2" id="KW-0723">Serine/threonine-protein kinase</keyword>
<evidence type="ECO:0000256" key="2">
    <source>
        <dbReference type="ARBA" id="ARBA00022527"/>
    </source>
</evidence>
<evidence type="ECO:0000256" key="9">
    <source>
        <dbReference type="ARBA" id="ARBA00048679"/>
    </source>
</evidence>
<feature type="compositionally biased region" description="Acidic residues" evidence="10">
    <location>
        <begin position="678"/>
        <end position="697"/>
    </location>
</feature>
<dbReference type="GO" id="GO:0004674">
    <property type="term" value="F:protein serine/threonine kinase activity"/>
    <property type="evidence" value="ECO:0007669"/>
    <property type="project" value="UniProtKB-KW"/>
</dbReference>